<gene>
    <name evidence="1" type="ORF">WN48_04781</name>
</gene>
<sequence length="63" mass="7202">MDSLYSLDVSHLDKDLKDKNAVHKRRSSVFQSRTIVFDNDEENEKMVDDKDAARCVSKISDVG</sequence>
<name>A0A310SSW9_9HYME</name>
<organism evidence="1 2">
    <name type="scientific">Eufriesea mexicana</name>
    <dbReference type="NCBI Taxonomy" id="516756"/>
    <lineage>
        <taxon>Eukaryota</taxon>
        <taxon>Metazoa</taxon>
        <taxon>Ecdysozoa</taxon>
        <taxon>Arthropoda</taxon>
        <taxon>Hexapoda</taxon>
        <taxon>Insecta</taxon>
        <taxon>Pterygota</taxon>
        <taxon>Neoptera</taxon>
        <taxon>Endopterygota</taxon>
        <taxon>Hymenoptera</taxon>
        <taxon>Apocrita</taxon>
        <taxon>Aculeata</taxon>
        <taxon>Apoidea</taxon>
        <taxon>Anthophila</taxon>
        <taxon>Apidae</taxon>
        <taxon>Eufriesea</taxon>
    </lineage>
</organism>
<dbReference type="EMBL" id="KQ760357">
    <property type="protein sequence ID" value="OAD60751.1"/>
    <property type="molecule type" value="Genomic_DNA"/>
</dbReference>
<reference evidence="1 2" key="1">
    <citation type="submission" date="2015-07" db="EMBL/GenBank/DDBJ databases">
        <title>The genome of Eufriesea mexicana.</title>
        <authorList>
            <person name="Pan H."/>
            <person name="Kapheim K."/>
        </authorList>
    </citation>
    <scope>NUCLEOTIDE SEQUENCE [LARGE SCALE GENOMIC DNA]</scope>
    <source>
        <strain evidence="1">0111107269</strain>
        <tissue evidence="1">Whole body</tissue>
    </source>
</reference>
<accession>A0A310SSW9</accession>
<proteinExistence type="predicted"/>
<protein>
    <submittedName>
        <fullName evidence="1">Uncharacterized protein</fullName>
    </submittedName>
</protein>
<keyword evidence="2" id="KW-1185">Reference proteome</keyword>
<dbReference type="Proteomes" id="UP000250275">
    <property type="component" value="Unassembled WGS sequence"/>
</dbReference>
<dbReference type="OrthoDB" id="7696821at2759"/>
<dbReference type="AlphaFoldDB" id="A0A310SSW9"/>
<evidence type="ECO:0000313" key="1">
    <source>
        <dbReference type="EMBL" id="OAD60751.1"/>
    </source>
</evidence>
<evidence type="ECO:0000313" key="2">
    <source>
        <dbReference type="Proteomes" id="UP000250275"/>
    </source>
</evidence>